<comment type="caution">
    <text evidence="2">The sequence shown here is derived from an EMBL/GenBank/DDBJ whole genome shotgun (WGS) entry which is preliminary data.</text>
</comment>
<feature type="domain" description="MgsA AAA+ ATPase C-terminal" evidence="1">
    <location>
        <begin position="1"/>
        <end position="67"/>
    </location>
</feature>
<dbReference type="GO" id="GO:0003677">
    <property type="term" value="F:DNA binding"/>
    <property type="evidence" value="ECO:0007669"/>
    <property type="project" value="InterPro"/>
</dbReference>
<dbReference type="EMBL" id="BARV01024439">
    <property type="protein sequence ID" value="GAI46393.1"/>
    <property type="molecule type" value="Genomic_DNA"/>
</dbReference>
<dbReference type="AlphaFoldDB" id="X1NS11"/>
<dbReference type="Gene3D" id="1.10.3710.10">
    <property type="entry name" value="DNA polymerase III clamp loader subunits, C-terminal domain"/>
    <property type="match status" value="1"/>
</dbReference>
<organism evidence="2">
    <name type="scientific">marine sediment metagenome</name>
    <dbReference type="NCBI Taxonomy" id="412755"/>
    <lineage>
        <taxon>unclassified sequences</taxon>
        <taxon>metagenomes</taxon>
        <taxon>ecological metagenomes</taxon>
    </lineage>
</organism>
<dbReference type="InterPro" id="IPR051314">
    <property type="entry name" value="AAA_ATPase_RarA/MGS1/WRNIP1"/>
</dbReference>
<evidence type="ECO:0000313" key="2">
    <source>
        <dbReference type="EMBL" id="GAI46393.1"/>
    </source>
</evidence>
<reference evidence="2" key="1">
    <citation type="journal article" date="2014" name="Front. Microbiol.">
        <title>High frequency of phylogenetically diverse reductive dehalogenase-homologous genes in deep subseafloor sedimentary metagenomes.</title>
        <authorList>
            <person name="Kawai M."/>
            <person name="Futagami T."/>
            <person name="Toyoda A."/>
            <person name="Takaki Y."/>
            <person name="Nishi S."/>
            <person name="Hori S."/>
            <person name="Arai W."/>
            <person name="Tsubouchi T."/>
            <person name="Morono Y."/>
            <person name="Uchiyama I."/>
            <person name="Ito T."/>
            <person name="Fujiyama A."/>
            <person name="Inagaki F."/>
            <person name="Takami H."/>
        </authorList>
    </citation>
    <scope>NUCLEOTIDE SEQUENCE</scope>
    <source>
        <strain evidence="2">Expedition CK06-06</strain>
    </source>
</reference>
<dbReference type="GO" id="GO:0000731">
    <property type="term" value="P:DNA synthesis involved in DNA repair"/>
    <property type="evidence" value="ECO:0007669"/>
    <property type="project" value="TreeGrafter"/>
</dbReference>
<accession>X1NS11</accession>
<proteinExistence type="predicted"/>
<dbReference type="InterPro" id="IPR008921">
    <property type="entry name" value="DNA_pol3_clamp-load_cplx_C"/>
</dbReference>
<dbReference type="PANTHER" id="PTHR13779:SF7">
    <property type="entry name" value="ATPASE WRNIP1"/>
    <property type="match status" value="1"/>
</dbReference>
<feature type="non-terminal residue" evidence="2">
    <location>
        <position position="1"/>
    </location>
</feature>
<gene>
    <name evidence="2" type="ORF">S06H3_39893</name>
</gene>
<evidence type="ECO:0000259" key="1">
    <source>
        <dbReference type="Pfam" id="PF12002"/>
    </source>
</evidence>
<dbReference type="SUPFAM" id="SSF48019">
    <property type="entry name" value="post-AAA+ oligomerization domain-like"/>
    <property type="match status" value="1"/>
</dbReference>
<sequence>PVPLHIRNAPTPLMKDLGYGKDYKYPHEYPGHFVKDEKYLPKGVKGGYFKPGNQGFEKKIKEWLKKLGKEK</sequence>
<name>X1NS11_9ZZZZ</name>
<dbReference type="InterPro" id="IPR021886">
    <property type="entry name" value="MgsA_C"/>
</dbReference>
<dbReference type="GO" id="GO:0017116">
    <property type="term" value="F:single-stranded DNA helicase activity"/>
    <property type="evidence" value="ECO:0007669"/>
    <property type="project" value="TreeGrafter"/>
</dbReference>
<dbReference type="GO" id="GO:0006261">
    <property type="term" value="P:DNA-templated DNA replication"/>
    <property type="evidence" value="ECO:0007669"/>
    <property type="project" value="TreeGrafter"/>
</dbReference>
<dbReference type="PANTHER" id="PTHR13779">
    <property type="entry name" value="WERNER HELICASE-INTERACTING PROTEIN 1 FAMILY MEMBER"/>
    <property type="match status" value="1"/>
</dbReference>
<dbReference type="Pfam" id="PF12002">
    <property type="entry name" value="MgsA_C"/>
    <property type="match status" value="1"/>
</dbReference>
<dbReference type="GO" id="GO:0008047">
    <property type="term" value="F:enzyme activator activity"/>
    <property type="evidence" value="ECO:0007669"/>
    <property type="project" value="TreeGrafter"/>
</dbReference>
<protein>
    <recommendedName>
        <fullName evidence="1">MgsA AAA+ ATPase C-terminal domain-containing protein</fullName>
    </recommendedName>
</protein>